<reference evidence="2" key="2">
    <citation type="submission" date="2022-06" db="UniProtKB">
        <authorList>
            <consortium name="EnsemblMetazoa"/>
        </authorList>
    </citation>
    <scope>IDENTIFICATION</scope>
</reference>
<dbReference type="EnsemblMetazoa" id="XM_016807806.2">
    <property type="protein sequence ID" value="XP_016663295.1"/>
    <property type="gene ID" value="LOC107884847"/>
</dbReference>
<dbReference type="RefSeq" id="XP_016663295.1">
    <property type="nucleotide sequence ID" value="XM_016807806.2"/>
</dbReference>
<name>A0A8R2HBI5_ACYPI</name>
<dbReference type="KEGG" id="api:107884847"/>
<evidence type="ECO:0000313" key="2">
    <source>
        <dbReference type="EnsemblMetazoa" id="XP_016663295.1"/>
    </source>
</evidence>
<feature type="region of interest" description="Disordered" evidence="1">
    <location>
        <begin position="100"/>
        <end position="130"/>
    </location>
</feature>
<sequence>MQREYDDEIFRDYFNVSVMDVATALMDKIELLYSTDYETEVMDDGEKEFNGADLGDYSRRIRCVNGQRGRHRPRRGDFGSAVLRTVRTAAWTGCCTSGPRRHVKNGNEEADCTGIRPGYDRASAKRGKTG</sequence>
<organism evidence="2 3">
    <name type="scientific">Acyrthosiphon pisum</name>
    <name type="common">Pea aphid</name>
    <dbReference type="NCBI Taxonomy" id="7029"/>
    <lineage>
        <taxon>Eukaryota</taxon>
        <taxon>Metazoa</taxon>
        <taxon>Ecdysozoa</taxon>
        <taxon>Arthropoda</taxon>
        <taxon>Hexapoda</taxon>
        <taxon>Insecta</taxon>
        <taxon>Pterygota</taxon>
        <taxon>Neoptera</taxon>
        <taxon>Paraneoptera</taxon>
        <taxon>Hemiptera</taxon>
        <taxon>Sternorrhyncha</taxon>
        <taxon>Aphidomorpha</taxon>
        <taxon>Aphidoidea</taxon>
        <taxon>Aphididae</taxon>
        <taxon>Macrosiphini</taxon>
        <taxon>Acyrthosiphon</taxon>
    </lineage>
</organism>
<dbReference type="GeneID" id="107884847"/>
<protein>
    <submittedName>
        <fullName evidence="2">Uncharacterized protein</fullName>
    </submittedName>
</protein>
<proteinExistence type="predicted"/>
<dbReference type="Proteomes" id="UP000007819">
    <property type="component" value="Chromosome A1"/>
</dbReference>
<accession>A0A8R2HBI5</accession>
<evidence type="ECO:0000313" key="3">
    <source>
        <dbReference type="Proteomes" id="UP000007819"/>
    </source>
</evidence>
<keyword evidence="3" id="KW-1185">Reference proteome</keyword>
<evidence type="ECO:0000256" key="1">
    <source>
        <dbReference type="SAM" id="MobiDB-lite"/>
    </source>
</evidence>
<dbReference type="AlphaFoldDB" id="A0A8R2HBI5"/>
<reference evidence="3" key="1">
    <citation type="submission" date="2010-06" db="EMBL/GenBank/DDBJ databases">
        <authorList>
            <person name="Jiang H."/>
            <person name="Abraham K."/>
            <person name="Ali S."/>
            <person name="Alsbrooks S.L."/>
            <person name="Anim B.N."/>
            <person name="Anosike U.S."/>
            <person name="Attaway T."/>
            <person name="Bandaranaike D.P."/>
            <person name="Battles P.K."/>
            <person name="Bell S.N."/>
            <person name="Bell A.V."/>
            <person name="Beltran B."/>
            <person name="Bickham C."/>
            <person name="Bustamante Y."/>
            <person name="Caleb T."/>
            <person name="Canada A."/>
            <person name="Cardenas V."/>
            <person name="Carter K."/>
            <person name="Chacko J."/>
            <person name="Chandrabose M.N."/>
            <person name="Chavez D."/>
            <person name="Chavez A."/>
            <person name="Chen L."/>
            <person name="Chu H.-S."/>
            <person name="Claassen K.J."/>
            <person name="Cockrell R."/>
            <person name="Collins M."/>
            <person name="Cooper J.A."/>
            <person name="Cree A."/>
            <person name="Curry S.M."/>
            <person name="Da Y."/>
            <person name="Dao M.D."/>
            <person name="Das B."/>
            <person name="Davila M.-L."/>
            <person name="Davy-Carroll L."/>
            <person name="Denson S."/>
            <person name="Dinh H."/>
            <person name="Ebong V.E."/>
            <person name="Edwards J.R."/>
            <person name="Egan A."/>
            <person name="El-Daye J."/>
            <person name="Escobedo L."/>
            <person name="Fernandez S."/>
            <person name="Fernando P.R."/>
            <person name="Flagg N."/>
            <person name="Forbes L.D."/>
            <person name="Fowler R.G."/>
            <person name="Fu Q."/>
            <person name="Gabisi R.A."/>
            <person name="Ganer J."/>
            <person name="Garbino Pronczuk A."/>
            <person name="Garcia R.M."/>
            <person name="Garner T."/>
            <person name="Garrett T.E."/>
            <person name="Gonzalez D.A."/>
            <person name="Hamid H."/>
            <person name="Hawkins E.S."/>
            <person name="Hirani K."/>
            <person name="Hogues M.E."/>
            <person name="Hollins B."/>
            <person name="Hsiao C.-H."/>
            <person name="Jabil R."/>
            <person name="James M.L."/>
            <person name="Jhangiani S.N."/>
            <person name="Johnson B."/>
            <person name="Johnson Q."/>
            <person name="Joshi V."/>
            <person name="Kalu J.B."/>
            <person name="Kam C."/>
            <person name="Kashfia A."/>
            <person name="Keebler J."/>
            <person name="Kisamo H."/>
            <person name="Kovar C.L."/>
            <person name="Lago L.A."/>
            <person name="Lai C.-Y."/>
            <person name="Laidlaw J."/>
            <person name="Lara F."/>
            <person name="Le T.-K."/>
            <person name="Lee S.L."/>
            <person name="Legall F.H."/>
            <person name="Lemon S.J."/>
            <person name="Lewis L.R."/>
            <person name="Li B."/>
            <person name="Liu Y."/>
            <person name="Liu Y.-S."/>
            <person name="Lopez J."/>
            <person name="Lozado R.J."/>
            <person name="Lu J."/>
            <person name="Madu R.C."/>
            <person name="Maheshwari M."/>
            <person name="Maheshwari R."/>
            <person name="Malloy K."/>
            <person name="Martinez E."/>
            <person name="Mathew T."/>
            <person name="Mercado I.C."/>
            <person name="Mercado C."/>
            <person name="Meyer B."/>
            <person name="Montgomery K."/>
            <person name="Morgan M.B."/>
            <person name="Munidasa M."/>
            <person name="Nazareth L.V."/>
            <person name="Nelson J."/>
            <person name="Ng B.M."/>
            <person name="Nguyen N.B."/>
            <person name="Nguyen P.Q."/>
            <person name="Nguyen T."/>
            <person name="Obregon M."/>
            <person name="Okwuonu G.O."/>
            <person name="Onwere C.G."/>
            <person name="Orozco G."/>
            <person name="Parra A."/>
            <person name="Patel S."/>
            <person name="Patil S."/>
            <person name="Perez A."/>
            <person name="Perez Y."/>
            <person name="Pham C."/>
            <person name="Primus E.L."/>
            <person name="Pu L.-L."/>
            <person name="Puazo M."/>
            <person name="Qin X."/>
            <person name="Quiroz J.B."/>
            <person name="Reese J."/>
            <person name="Richards S."/>
            <person name="Rives C.M."/>
            <person name="Robberts R."/>
            <person name="Ruiz S.J."/>
            <person name="Ruiz M.J."/>
            <person name="Santibanez J."/>
            <person name="Schneider B.W."/>
            <person name="Sisson I."/>
            <person name="Smith M."/>
            <person name="Sodergren E."/>
            <person name="Song X.-Z."/>
            <person name="Song B.B."/>
            <person name="Summersgill H."/>
            <person name="Thelus R."/>
            <person name="Thornton R.D."/>
            <person name="Trejos Z.Y."/>
            <person name="Usmani K."/>
            <person name="Vattathil S."/>
            <person name="Villasana D."/>
            <person name="Walker D.L."/>
            <person name="Wang S."/>
            <person name="Wang K."/>
            <person name="White C.S."/>
            <person name="Williams A.C."/>
            <person name="Williamson J."/>
            <person name="Wilson K."/>
            <person name="Woghiren I.O."/>
            <person name="Woodworth J.R."/>
            <person name="Worley K.C."/>
            <person name="Wright R.A."/>
            <person name="Wu W."/>
            <person name="Young L."/>
            <person name="Zhang L."/>
            <person name="Zhang J."/>
            <person name="Zhu Y."/>
            <person name="Muzny D.M."/>
            <person name="Weinstock G."/>
            <person name="Gibbs R.A."/>
        </authorList>
    </citation>
    <scope>NUCLEOTIDE SEQUENCE [LARGE SCALE GENOMIC DNA]</scope>
    <source>
        <strain evidence="3">LSR1</strain>
    </source>
</reference>